<dbReference type="Proteomes" id="UP001055712">
    <property type="component" value="Unassembled WGS sequence"/>
</dbReference>
<evidence type="ECO:0000313" key="3">
    <source>
        <dbReference type="Proteomes" id="UP001055712"/>
    </source>
</evidence>
<evidence type="ECO:0000256" key="1">
    <source>
        <dbReference type="SAM" id="MobiDB-lite"/>
    </source>
</evidence>
<organism evidence="2 3">
    <name type="scientific">Chlorella vulgaris</name>
    <name type="common">Green alga</name>
    <dbReference type="NCBI Taxonomy" id="3077"/>
    <lineage>
        <taxon>Eukaryota</taxon>
        <taxon>Viridiplantae</taxon>
        <taxon>Chlorophyta</taxon>
        <taxon>core chlorophytes</taxon>
        <taxon>Trebouxiophyceae</taxon>
        <taxon>Chlorellales</taxon>
        <taxon>Chlorellaceae</taxon>
        <taxon>Chlorella clade</taxon>
        <taxon>Chlorella</taxon>
    </lineage>
</organism>
<comment type="caution">
    <text evidence="2">The sequence shown here is derived from an EMBL/GenBank/DDBJ whole genome shotgun (WGS) entry which is preliminary data.</text>
</comment>
<evidence type="ECO:0000313" key="2">
    <source>
        <dbReference type="EMBL" id="KAI3438780.1"/>
    </source>
</evidence>
<accession>A0A9D4U052</accession>
<feature type="compositionally biased region" description="Low complexity" evidence="1">
    <location>
        <begin position="102"/>
        <end position="112"/>
    </location>
</feature>
<name>A0A9D4U052_CHLVU</name>
<sequence>MPNSEPSVAASQAASPDPKQMELLRKAVVCLEKRLRECTAVVAAREVELTQAKLDCADLPAVRQRLEEALAARHALELQVHQWQRSAATARGQAEDARRQQKSAQATAASARVEQQRQAEHVAQLRADSEALQLDEVRVRGQAKVLTDQVQQLELANGSLRLDNQAHAAKLKAAYEREGQLLAELGEMQAQLRQERKQRNQRSQLAVAQTPATECPASSACAAAGPSGGLEGMHRSLFFAAAAELTRGYSAKLEHAEQRAGQLEARLAAMTGTVQELQEGEAALRGKLQAAQAHCSREGEVTAALLDTNLHLHETVVALLGQGQATVQPAEAQHMASPASEPCKEAKQRRQSQDQQASESVHKKVMWRAAPKQGAIQAALRLSAEHRHLLASQRHMAAELQRMARSLVAAPARQQLTVLRQHAQLQQEMVHVAAQLEETVRQLTATRQAGLI</sequence>
<feature type="compositionally biased region" description="Basic and acidic residues" evidence="1">
    <location>
        <begin position="342"/>
        <end position="352"/>
    </location>
</feature>
<dbReference type="OrthoDB" id="10562098at2759"/>
<dbReference type="AlphaFoldDB" id="A0A9D4U052"/>
<protein>
    <submittedName>
        <fullName evidence="2">Uncharacterized protein</fullName>
    </submittedName>
</protein>
<feature type="region of interest" description="Disordered" evidence="1">
    <location>
        <begin position="329"/>
        <end position="361"/>
    </location>
</feature>
<proteinExistence type="predicted"/>
<feature type="region of interest" description="Disordered" evidence="1">
    <location>
        <begin position="89"/>
        <end position="113"/>
    </location>
</feature>
<gene>
    <name evidence="2" type="ORF">D9Q98_001197</name>
</gene>
<keyword evidence="3" id="KW-1185">Reference proteome</keyword>
<dbReference type="EMBL" id="SIDB01000001">
    <property type="protein sequence ID" value="KAI3438780.1"/>
    <property type="molecule type" value="Genomic_DNA"/>
</dbReference>
<reference evidence="2" key="2">
    <citation type="submission" date="2020-11" db="EMBL/GenBank/DDBJ databases">
        <authorList>
            <person name="Cecchin M."/>
            <person name="Marcolungo L."/>
            <person name="Rossato M."/>
            <person name="Girolomoni L."/>
            <person name="Cosentino E."/>
            <person name="Cuine S."/>
            <person name="Li-Beisson Y."/>
            <person name="Delledonne M."/>
            <person name="Ballottari M."/>
        </authorList>
    </citation>
    <scope>NUCLEOTIDE SEQUENCE</scope>
    <source>
        <strain evidence="2">211/11P</strain>
        <tissue evidence="2">Whole cell</tissue>
    </source>
</reference>
<reference evidence="2" key="1">
    <citation type="journal article" date="2019" name="Plant J.">
        <title>Chlorella vulgaris genome assembly and annotation reveals the molecular basis for metabolic acclimation to high light conditions.</title>
        <authorList>
            <person name="Cecchin M."/>
            <person name="Marcolungo L."/>
            <person name="Rossato M."/>
            <person name="Girolomoni L."/>
            <person name="Cosentino E."/>
            <person name="Cuine S."/>
            <person name="Li-Beisson Y."/>
            <person name="Delledonne M."/>
            <person name="Ballottari M."/>
        </authorList>
    </citation>
    <scope>NUCLEOTIDE SEQUENCE</scope>
    <source>
        <strain evidence="2">211/11P</strain>
    </source>
</reference>